<dbReference type="PIR" id="A82802">
    <property type="entry name" value="A82802"/>
</dbReference>
<dbReference type="Proteomes" id="UP000000812">
    <property type="component" value="Chromosome"/>
</dbReference>
<dbReference type="EMBL" id="AE003849">
    <property type="protein sequence ID" value="AAF83281.1"/>
    <property type="molecule type" value="Genomic_DNA"/>
</dbReference>
<protein>
    <submittedName>
        <fullName evidence="1">Uncharacterized protein</fullName>
    </submittedName>
</protein>
<dbReference type="STRING" id="160492.XF_0471"/>
<reference evidence="1 2" key="1">
    <citation type="journal article" date="2000" name="Nature">
        <title>The genome sequence of the plant pathogen Xylella fastidiosa.</title>
        <authorList>
            <person name="Simpson A.J."/>
            <person name="Reinach F.C."/>
            <person name="Arruda P."/>
            <person name="Abreu F.A."/>
            <person name="Acencio M."/>
            <person name="Alvarenga R."/>
            <person name="Alves L.M."/>
            <person name="Araya J.E."/>
            <person name="Baia G.S."/>
            <person name="Baptista C.S."/>
            <person name="Barros M.H."/>
            <person name="Bonaccorsi E.D."/>
            <person name="Bordin S."/>
            <person name="Bove J.M."/>
            <person name="Briones M.R."/>
            <person name="Bueno M.R."/>
            <person name="Camargo A.A."/>
            <person name="Camargo L.E."/>
            <person name="Carraro D.M."/>
            <person name="Carrer H."/>
            <person name="Colauto N.B."/>
            <person name="Colombo C."/>
            <person name="Costa F.F."/>
            <person name="Costa M.C."/>
            <person name="Costa-Neto C.M."/>
            <person name="Coutinho L.L."/>
            <person name="Cristofani M."/>
            <person name="Dias-Neto E."/>
            <person name="Docena C."/>
            <person name="El-Dorry H."/>
            <person name="Facincani A.P."/>
            <person name="Ferreira A.J."/>
            <person name="Ferreira V.C."/>
            <person name="Ferro J.A."/>
            <person name="Fraga J.S."/>
            <person name="Franca S.C."/>
            <person name="Franco M.C."/>
            <person name="Frohme M."/>
            <person name="Furlan L.R."/>
            <person name="Garnier M."/>
            <person name="Goldman G.H."/>
            <person name="Goldman M.H."/>
            <person name="Gomes S.L."/>
            <person name="Gruber A."/>
            <person name="Ho P.L."/>
            <person name="Hoheisel J.D."/>
            <person name="Junqueira M.L."/>
            <person name="Kemper E.L."/>
            <person name="Kitajima J.P."/>
            <person name="Krieger J.E."/>
            <person name="Kuramae E.E."/>
            <person name="Laigret F."/>
            <person name="Lambais M.R."/>
            <person name="Leite L.C."/>
            <person name="Lemos E.G."/>
            <person name="Lemos M.V."/>
            <person name="Lopes S.A."/>
            <person name="Lopes C.R."/>
            <person name="Machado J.A."/>
            <person name="Machado M.A."/>
            <person name="Madeira A.M."/>
            <person name="Madeira H.M."/>
            <person name="Marino C.L."/>
            <person name="Marques M.V."/>
            <person name="Martins E.A."/>
            <person name="Martins E.M."/>
            <person name="Matsukuma A.Y."/>
            <person name="Menck C.F."/>
            <person name="Miracca E.C."/>
            <person name="Miyaki C.Y."/>
            <person name="Monteriro-Vitorello C.B."/>
            <person name="Moon D.H."/>
            <person name="Nagai M.A."/>
            <person name="Nascimento A.L."/>
            <person name="Netto L.E."/>
            <person name="Nhani A.Jr."/>
            <person name="Nobrega F.G."/>
            <person name="Nunes L.R."/>
            <person name="Oliveira M.A."/>
            <person name="de Oliveira M.C."/>
            <person name="de Oliveira R.C."/>
            <person name="Palmieri D.A."/>
            <person name="Paris A."/>
            <person name="Peixoto B.R."/>
            <person name="Pereira G.A."/>
            <person name="Pereira H.A.Jr."/>
            <person name="Pesquero J.B."/>
            <person name="Quaggio R.B."/>
            <person name="Roberto P.G."/>
            <person name="Rodrigues V."/>
            <person name="de M Rosa A.J."/>
            <person name="de Rosa V.E.Jr."/>
            <person name="de Sa R.G."/>
            <person name="Santelli R.V."/>
            <person name="Sawasaki H.E."/>
            <person name="da Silva A.C."/>
            <person name="da Silva A.M."/>
            <person name="da Silva F.R."/>
            <person name="da Silva W.A.Jr."/>
            <person name="da Silveira J.F."/>
            <person name="Silvestri M.L."/>
            <person name="Siqueira W.J."/>
            <person name="de Souza A.A."/>
            <person name="de Souza A.P."/>
            <person name="Terenzi M.F."/>
            <person name="Truffi D."/>
            <person name="Tsai S.M."/>
            <person name="Tsuhako M.H."/>
            <person name="Vallada H."/>
            <person name="Van Sluys M.A."/>
            <person name="Verjovski-Almeida S."/>
            <person name="Vettore A.L."/>
            <person name="Zago M.A."/>
            <person name="Zatz M."/>
            <person name="Meidanis J."/>
            <person name="Setubal J.C."/>
        </authorList>
    </citation>
    <scope>NUCLEOTIDE SEQUENCE [LARGE SCALE GENOMIC DNA]</scope>
    <source>
        <strain evidence="1 2">9a5c</strain>
    </source>
</reference>
<proteinExistence type="predicted"/>
<evidence type="ECO:0000313" key="2">
    <source>
        <dbReference type="Proteomes" id="UP000000812"/>
    </source>
</evidence>
<dbReference type="HOGENOM" id="CLU_3260059_0_0_6"/>
<sequence>MLARWAELSVAADLCCDPPLFCIQMVFGVIYLLRGVIDFEAV</sequence>
<name>Q9PG31_XYLFA</name>
<dbReference type="AlphaFoldDB" id="Q9PG31"/>
<organism evidence="1 2">
    <name type="scientific">Xylella fastidiosa (strain 9a5c)</name>
    <dbReference type="NCBI Taxonomy" id="160492"/>
    <lineage>
        <taxon>Bacteria</taxon>
        <taxon>Pseudomonadati</taxon>
        <taxon>Pseudomonadota</taxon>
        <taxon>Gammaproteobacteria</taxon>
        <taxon>Lysobacterales</taxon>
        <taxon>Lysobacteraceae</taxon>
        <taxon>Xylella</taxon>
    </lineage>
</organism>
<evidence type="ECO:0000313" key="1">
    <source>
        <dbReference type="EMBL" id="AAF83281.1"/>
    </source>
</evidence>
<accession>Q9PG31</accession>
<gene>
    <name evidence="1" type="ordered locus">XF_0471</name>
</gene>
<dbReference type="KEGG" id="xfa:XF_0471"/>